<protein>
    <submittedName>
        <fullName evidence="4">Acyl-CoA-binding domain-containing protein 2</fullName>
    </submittedName>
</protein>
<dbReference type="EMBL" id="NEDP02004744">
    <property type="protein sequence ID" value="OWF44573.1"/>
    <property type="molecule type" value="Genomic_DNA"/>
</dbReference>
<dbReference type="Proteomes" id="UP000242188">
    <property type="component" value="Unassembled WGS sequence"/>
</dbReference>
<organism evidence="4 5">
    <name type="scientific">Mizuhopecten yessoensis</name>
    <name type="common">Japanese scallop</name>
    <name type="synonym">Patinopecten yessoensis</name>
    <dbReference type="NCBI Taxonomy" id="6573"/>
    <lineage>
        <taxon>Eukaryota</taxon>
        <taxon>Metazoa</taxon>
        <taxon>Spiralia</taxon>
        <taxon>Lophotrochozoa</taxon>
        <taxon>Mollusca</taxon>
        <taxon>Bivalvia</taxon>
        <taxon>Autobranchia</taxon>
        <taxon>Pteriomorphia</taxon>
        <taxon>Pectinida</taxon>
        <taxon>Pectinoidea</taxon>
        <taxon>Pectinidae</taxon>
        <taxon>Mizuhopecten</taxon>
    </lineage>
</organism>
<sequence>MHLGFSRFDAQQNWKTSRSVALSTPLHDAAWLGELDKVKELVRSGADLGATDRNGQTPLMCAVINDKEAAAAYLAKKMTVQELNVVDDDGDNVLHVITLCRCLWSQMIQDITDTSPSLLQQEDSHGDRPIDSARVISQRVYNILGMYA</sequence>
<dbReference type="AlphaFoldDB" id="A0A210Q759"/>
<name>A0A210Q759_MIZYE</name>
<dbReference type="PROSITE" id="PS50297">
    <property type="entry name" value="ANK_REP_REGION"/>
    <property type="match status" value="1"/>
</dbReference>
<dbReference type="InterPro" id="IPR002110">
    <property type="entry name" value="Ankyrin_rpt"/>
</dbReference>
<evidence type="ECO:0000256" key="2">
    <source>
        <dbReference type="ARBA" id="ARBA00023043"/>
    </source>
</evidence>
<keyword evidence="1" id="KW-0677">Repeat</keyword>
<dbReference type="PROSITE" id="PS50088">
    <property type="entry name" value="ANK_REPEAT"/>
    <property type="match status" value="1"/>
</dbReference>
<comment type="caution">
    <text evidence="4">The sequence shown here is derived from an EMBL/GenBank/DDBJ whole genome shotgun (WGS) entry which is preliminary data.</text>
</comment>
<evidence type="ECO:0000256" key="1">
    <source>
        <dbReference type="ARBA" id="ARBA00022737"/>
    </source>
</evidence>
<dbReference type="InterPro" id="IPR050776">
    <property type="entry name" value="Ank_Repeat/CDKN_Inhibitor"/>
</dbReference>
<dbReference type="STRING" id="6573.A0A210Q759"/>
<feature type="repeat" description="ANK" evidence="3">
    <location>
        <begin position="21"/>
        <end position="53"/>
    </location>
</feature>
<evidence type="ECO:0000256" key="3">
    <source>
        <dbReference type="PROSITE-ProRule" id="PRU00023"/>
    </source>
</evidence>
<dbReference type="PANTHER" id="PTHR24201">
    <property type="entry name" value="ANK_REP_REGION DOMAIN-CONTAINING PROTEIN"/>
    <property type="match status" value="1"/>
</dbReference>
<dbReference type="OrthoDB" id="6718656at2759"/>
<dbReference type="Pfam" id="PF12796">
    <property type="entry name" value="Ank_2"/>
    <property type="match status" value="1"/>
</dbReference>
<dbReference type="SUPFAM" id="SSF48403">
    <property type="entry name" value="Ankyrin repeat"/>
    <property type="match status" value="1"/>
</dbReference>
<keyword evidence="5" id="KW-1185">Reference proteome</keyword>
<evidence type="ECO:0000313" key="4">
    <source>
        <dbReference type="EMBL" id="OWF44573.1"/>
    </source>
</evidence>
<keyword evidence="2 3" id="KW-0040">ANK repeat</keyword>
<dbReference type="SMART" id="SM00248">
    <property type="entry name" value="ANK"/>
    <property type="match status" value="2"/>
</dbReference>
<accession>A0A210Q759</accession>
<dbReference type="Gene3D" id="1.25.40.20">
    <property type="entry name" value="Ankyrin repeat-containing domain"/>
    <property type="match status" value="1"/>
</dbReference>
<dbReference type="InterPro" id="IPR036770">
    <property type="entry name" value="Ankyrin_rpt-contain_sf"/>
</dbReference>
<gene>
    <name evidence="4" type="ORF">KP79_PYT26361</name>
</gene>
<reference evidence="4 5" key="1">
    <citation type="journal article" date="2017" name="Nat. Ecol. Evol.">
        <title>Scallop genome provides insights into evolution of bilaterian karyotype and development.</title>
        <authorList>
            <person name="Wang S."/>
            <person name="Zhang J."/>
            <person name="Jiao W."/>
            <person name="Li J."/>
            <person name="Xun X."/>
            <person name="Sun Y."/>
            <person name="Guo X."/>
            <person name="Huan P."/>
            <person name="Dong B."/>
            <person name="Zhang L."/>
            <person name="Hu X."/>
            <person name="Sun X."/>
            <person name="Wang J."/>
            <person name="Zhao C."/>
            <person name="Wang Y."/>
            <person name="Wang D."/>
            <person name="Huang X."/>
            <person name="Wang R."/>
            <person name="Lv J."/>
            <person name="Li Y."/>
            <person name="Zhang Z."/>
            <person name="Liu B."/>
            <person name="Lu W."/>
            <person name="Hui Y."/>
            <person name="Liang J."/>
            <person name="Zhou Z."/>
            <person name="Hou R."/>
            <person name="Li X."/>
            <person name="Liu Y."/>
            <person name="Li H."/>
            <person name="Ning X."/>
            <person name="Lin Y."/>
            <person name="Zhao L."/>
            <person name="Xing Q."/>
            <person name="Dou J."/>
            <person name="Li Y."/>
            <person name="Mao J."/>
            <person name="Guo H."/>
            <person name="Dou H."/>
            <person name="Li T."/>
            <person name="Mu C."/>
            <person name="Jiang W."/>
            <person name="Fu Q."/>
            <person name="Fu X."/>
            <person name="Miao Y."/>
            <person name="Liu J."/>
            <person name="Yu Q."/>
            <person name="Li R."/>
            <person name="Liao H."/>
            <person name="Li X."/>
            <person name="Kong Y."/>
            <person name="Jiang Z."/>
            <person name="Chourrout D."/>
            <person name="Li R."/>
            <person name="Bao Z."/>
        </authorList>
    </citation>
    <scope>NUCLEOTIDE SEQUENCE [LARGE SCALE GENOMIC DNA]</scope>
    <source>
        <strain evidence="4 5">PY_sf001</strain>
    </source>
</reference>
<proteinExistence type="predicted"/>
<evidence type="ECO:0000313" key="5">
    <source>
        <dbReference type="Proteomes" id="UP000242188"/>
    </source>
</evidence>